<dbReference type="AlphaFoldDB" id="A0A9K3D8I6"/>
<organism evidence="2 3">
    <name type="scientific">Kipferlia bialata</name>
    <dbReference type="NCBI Taxonomy" id="797122"/>
    <lineage>
        <taxon>Eukaryota</taxon>
        <taxon>Metamonada</taxon>
        <taxon>Carpediemonas-like organisms</taxon>
        <taxon>Kipferlia</taxon>
    </lineage>
</organism>
<keyword evidence="3" id="KW-1185">Reference proteome</keyword>
<protein>
    <submittedName>
        <fullName evidence="2">Uncharacterized protein</fullName>
    </submittedName>
</protein>
<accession>A0A9K3D8I6</accession>
<feature type="transmembrane region" description="Helical" evidence="1">
    <location>
        <begin position="54"/>
        <end position="75"/>
    </location>
</feature>
<feature type="non-terminal residue" evidence="2">
    <location>
        <position position="1"/>
    </location>
</feature>
<keyword evidence="1" id="KW-0472">Membrane</keyword>
<gene>
    <name evidence="2" type="ORF">KIPB_012713</name>
</gene>
<evidence type="ECO:0000256" key="1">
    <source>
        <dbReference type="SAM" id="Phobius"/>
    </source>
</evidence>
<reference evidence="2 3" key="1">
    <citation type="journal article" date="2018" name="PLoS ONE">
        <title>The draft genome of Kipferlia bialata reveals reductive genome evolution in fornicate parasites.</title>
        <authorList>
            <person name="Tanifuji G."/>
            <person name="Takabayashi S."/>
            <person name="Kume K."/>
            <person name="Takagi M."/>
            <person name="Nakayama T."/>
            <person name="Kamikawa R."/>
            <person name="Inagaki Y."/>
            <person name="Hashimoto T."/>
        </authorList>
    </citation>
    <scope>NUCLEOTIDE SEQUENCE [LARGE SCALE GENOMIC DNA]</scope>
    <source>
        <strain evidence="2">NY0173</strain>
    </source>
</reference>
<dbReference type="Proteomes" id="UP000265618">
    <property type="component" value="Unassembled WGS sequence"/>
</dbReference>
<evidence type="ECO:0000313" key="2">
    <source>
        <dbReference type="EMBL" id="GIQ90066.1"/>
    </source>
</evidence>
<name>A0A9K3D8I6_9EUKA</name>
<keyword evidence="1" id="KW-0812">Transmembrane</keyword>
<comment type="caution">
    <text evidence="2">The sequence shown here is derived from an EMBL/GenBank/DDBJ whole genome shotgun (WGS) entry which is preliminary data.</text>
</comment>
<proteinExistence type="predicted"/>
<keyword evidence="1" id="KW-1133">Transmembrane helix</keyword>
<evidence type="ECO:0000313" key="3">
    <source>
        <dbReference type="Proteomes" id="UP000265618"/>
    </source>
</evidence>
<dbReference type="EMBL" id="BDIP01005725">
    <property type="protein sequence ID" value="GIQ90066.1"/>
    <property type="molecule type" value="Genomic_DNA"/>
</dbReference>
<sequence length="93" mass="10767">MSVTSGMNPVIRFEAGFERTPRHPKTGRYVPYPHRLWPLSTPLKQITQEFGTGISIYFSHIRYAFFLCALFLLCYTPSIIQQTVRTVCPNWLA</sequence>